<reference evidence="6" key="1">
    <citation type="journal article" date="2019" name="Int. J. Syst. Evol. Microbiol.">
        <title>The Global Catalogue of Microorganisms (GCM) 10K type strain sequencing project: providing services to taxonomists for standard genome sequencing and annotation.</title>
        <authorList>
            <consortium name="The Broad Institute Genomics Platform"/>
            <consortium name="The Broad Institute Genome Sequencing Center for Infectious Disease"/>
            <person name="Wu L."/>
            <person name="Ma J."/>
        </authorList>
    </citation>
    <scope>NUCLEOTIDE SEQUENCE [LARGE SCALE GENOMIC DNA]</scope>
    <source>
        <strain evidence="6">JCM 17342</strain>
    </source>
</reference>
<dbReference type="EMBL" id="BAABAL010000027">
    <property type="protein sequence ID" value="GAA4036271.1"/>
    <property type="molecule type" value="Genomic_DNA"/>
</dbReference>
<organism evidence="5 6">
    <name type="scientific">Allokutzneria multivorans</name>
    <dbReference type="NCBI Taxonomy" id="1142134"/>
    <lineage>
        <taxon>Bacteria</taxon>
        <taxon>Bacillati</taxon>
        <taxon>Actinomycetota</taxon>
        <taxon>Actinomycetes</taxon>
        <taxon>Pseudonocardiales</taxon>
        <taxon>Pseudonocardiaceae</taxon>
        <taxon>Allokutzneria</taxon>
    </lineage>
</organism>
<protein>
    <submittedName>
        <fullName evidence="5">GntR family transcriptional regulator</fullName>
    </submittedName>
</protein>
<dbReference type="Gene3D" id="1.10.10.10">
    <property type="entry name" value="Winged helix-like DNA-binding domain superfamily/Winged helix DNA-binding domain"/>
    <property type="match status" value="1"/>
</dbReference>
<dbReference type="PANTHER" id="PTHR38445:SF9">
    <property type="entry name" value="HTH-TYPE TRANSCRIPTIONAL REPRESSOR YTRA"/>
    <property type="match status" value="1"/>
</dbReference>
<dbReference type="SUPFAM" id="SSF46785">
    <property type="entry name" value="Winged helix' DNA-binding domain"/>
    <property type="match status" value="1"/>
</dbReference>
<dbReference type="PROSITE" id="PS50949">
    <property type="entry name" value="HTH_GNTR"/>
    <property type="match status" value="1"/>
</dbReference>
<evidence type="ECO:0000259" key="4">
    <source>
        <dbReference type="PROSITE" id="PS50949"/>
    </source>
</evidence>
<dbReference type="RefSeq" id="WP_344885760.1">
    <property type="nucleotide sequence ID" value="NZ_BAABAL010000027.1"/>
</dbReference>
<evidence type="ECO:0000256" key="1">
    <source>
        <dbReference type="ARBA" id="ARBA00023015"/>
    </source>
</evidence>
<keyword evidence="3" id="KW-0804">Transcription</keyword>
<dbReference type="InterPro" id="IPR036388">
    <property type="entry name" value="WH-like_DNA-bd_sf"/>
</dbReference>
<accession>A0ABP7U5B8</accession>
<comment type="caution">
    <text evidence="5">The sequence shown here is derived from an EMBL/GenBank/DDBJ whole genome shotgun (WGS) entry which is preliminary data.</text>
</comment>
<dbReference type="PANTHER" id="PTHR38445">
    <property type="entry name" value="HTH-TYPE TRANSCRIPTIONAL REPRESSOR YTRA"/>
    <property type="match status" value="1"/>
</dbReference>
<keyword evidence="6" id="KW-1185">Reference proteome</keyword>
<evidence type="ECO:0000256" key="3">
    <source>
        <dbReference type="ARBA" id="ARBA00023163"/>
    </source>
</evidence>
<dbReference type="Pfam" id="PF00392">
    <property type="entry name" value="GntR"/>
    <property type="match status" value="1"/>
</dbReference>
<evidence type="ECO:0000313" key="5">
    <source>
        <dbReference type="EMBL" id="GAA4036271.1"/>
    </source>
</evidence>
<keyword evidence="2" id="KW-0238">DNA-binding</keyword>
<gene>
    <name evidence="5" type="ORF">GCM10022247_72490</name>
</gene>
<sequence>MNLYLTIDARSSVAPYEQIRAQVLRMLASGALVPGARLPSIRQLAKDLGVASGTIARAYRELEHSGLIVSRGKHGTFVAESLAVDTERVRADTETQLEVAAAAYLAAARNLGIGAEEAVRVLRGVAGPG</sequence>
<name>A0ABP7U5B8_9PSEU</name>
<dbReference type="InterPro" id="IPR000524">
    <property type="entry name" value="Tscrpt_reg_HTH_GntR"/>
</dbReference>
<evidence type="ECO:0000313" key="6">
    <source>
        <dbReference type="Proteomes" id="UP001501747"/>
    </source>
</evidence>
<dbReference type="InterPro" id="IPR036390">
    <property type="entry name" value="WH_DNA-bd_sf"/>
</dbReference>
<proteinExistence type="predicted"/>
<dbReference type="SMART" id="SM00345">
    <property type="entry name" value="HTH_GNTR"/>
    <property type="match status" value="1"/>
</dbReference>
<evidence type="ECO:0000256" key="2">
    <source>
        <dbReference type="ARBA" id="ARBA00023125"/>
    </source>
</evidence>
<dbReference type="Proteomes" id="UP001501747">
    <property type="component" value="Unassembled WGS sequence"/>
</dbReference>
<dbReference type="CDD" id="cd07377">
    <property type="entry name" value="WHTH_GntR"/>
    <property type="match status" value="1"/>
</dbReference>
<feature type="domain" description="HTH gntR-type" evidence="4">
    <location>
        <begin position="13"/>
        <end position="81"/>
    </location>
</feature>
<keyword evidence="1" id="KW-0805">Transcription regulation</keyword>